<protein>
    <submittedName>
        <fullName evidence="1">Uncharacterized protein</fullName>
    </submittedName>
</protein>
<sequence length="44" mass="5195">MLIALLVVFCHCHHKSRQTGNYIKWNTELNIVRSELLHMTNNDT</sequence>
<dbReference type="EMBL" id="GBXM01046728">
    <property type="protein sequence ID" value="JAH61849.1"/>
    <property type="molecule type" value="Transcribed_RNA"/>
</dbReference>
<proteinExistence type="predicted"/>
<evidence type="ECO:0000313" key="1">
    <source>
        <dbReference type="EMBL" id="JAH61849.1"/>
    </source>
</evidence>
<reference evidence="1" key="2">
    <citation type="journal article" date="2015" name="Fish Shellfish Immunol.">
        <title>Early steps in the European eel (Anguilla anguilla)-Vibrio vulnificus interaction in the gills: Role of the RtxA13 toxin.</title>
        <authorList>
            <person name="Callol A."/>
            <person name="Pajuelo D."/>
            <person name="Ebbesson L."/>
            <person name="Teles M."/>
            <person name="MacKenzie S."/>
            <person name="Amaro C."/>
        </authorList>
    </citation>
    <scope>NUCLEOTIDE SEQUENCE</scope>
</reference>
<name>A0A0E9U7H9_ANGAN</name>
<reference evidence="1" key="1">
    <citation type="submission" date="2014-11" db="EMBL/GenBank/DDBJ databases">
        <authorList>
            <person name="Amaro Gonzalez C."/>
        </authorList>
    </citation>
    <scope>NUCLEOTIDE SEQUENCE</scope>
</reference>
<organism evidence="1">
    <name type="scientific">Anguilla anguilla</name>
    <name type="common">European freshwater eel</name>
    <name type="synonym">Muraena anguilla</name>
    <dbReference type="NCBI Taxonomy" id="7936"/>
    <lineage>
        <taxon>Eukaryota</taxon>
        <taxon>Metazoa</taxon>
        <taxon>Chordata</taxon>
        <taxon>Craniata</taxon>
        <taxon>Vertebrata</taxon>
        <taxon>Euteleostomi</taxon>
        <taxon>Actinopterygii</taxon>
        <taxon>Neopterygii</taxon>
        <taxon>Teleostei</taxon>
        <taxon>Anguilliformes</taxon>
        <taxon>Anguillidae</taxon>
        <taxon>Anguilla</taxon>
    </lineage>
</organism>
<dbReference type="AlphaFoldDB" id="A0A0E9U7H9"/>
<accession>A0A0E9U7H9</accession>